<evidence type="ECO:0000256" key="6">
    <source>
        <dbReference type="ARBA" id="ARBA00022832"/>
    </source>
</evidence>
<keyword evidence="9" id="KW-0443">Lipid metabolism</keyword>
<accession>A0A816L185</accession>
<comment type="cofactor">
    <cofactor evidence="1">
        <name>Mg(2+)</name>
        <dbReference type="ChEBI" id="CHEBI:18420"/>
    </cofactor>
</comment>
<dbReference type="SUPFAM" id="SSF56801">
    <property type="entry name" value="Acetyl-CoA synthetase-like"/>
    <property type="match status" value="1"/>
</dbReference>
<reference evidence="11" key="1">
    <citation type="submission" date="2021-01" db="EMBL/GenBank/DDBJ databases">
        <authorList>
            <consortium name="Genoscope - CEA"/>
            <person name="William W."/>
        </authorList>
    </citation>
    <scope>NUCLEOTIDE SEQUENCE</scope>
</reference>
<dbReference type="InterPro" id="IPR000873">
    <property type="entry name" value="AMP-dep_synth/lig_dom"/>
</dbReference>
<dbReference type="Gene3D" id="3.40.50.12780">
    <property type="entry name" value="N-terminal domain of ligase-like"/>
    <property type="match status" value="1"/>
</dbReference>
<evidence type="ECO:0000313" key="11">
    <source>
        <dbReference type="EMBL" id="CAF1929674.1"/>
    </source>
</evidence>
<dbReference type="PANTHER" id="PTHR43272">
    <property type="entry name" value="LONG-CHAIN-FATTY-ACID--COA LIGASE"/>
    <property type="match status" value="1"/>
</dbReference>
<comment type="similarity">
    <text evidence="3 9">Belongs to the ATP-dependent AMP-binding enzyme family.</text>
</comment>
<dbReference type="GO" id="GO:0004467">
    <property type="term" value="F:long-chain fatty acid-CoA ligase activity"/>
    <property type="evidence" value="ECO:0007669"/>
    <property type="project" value="UniProtKB-EC"/>
</dbReference>
<sequence>HIPHLPHSPFPFHLYCKDNINTHMAAAADHVVIVEEGRQATAEHPSAGPVYRCKYAKDGLLDLPADLDSPWQLFSEAVKQYPNEQMLGRRVTVDSKVGPYTWITYREAHDAALRIGSAIRSRGVGPGNYCGIYGSNCPEWIIAMEACMSQGITYVPLYDSLGVNAVEFIINHAEVSLVFVQEKALSSILACHKACSSNLKTIVSFGEVSTTQKEEAENQCVSLFSWHEFLLMGNSDKTALPRKQKTDICTIMYTSGTTGEPKGVILSNAAIMVEVLSIDKMLQVTDRSCDTSDVFFSYLPLAHCYDQVMEIYFLSRGSSVGYWRGDIRYLMDDVHALKPTVFCGVPRVYDKLYAGVMQKISAGGLIRKKLFDLAYNYKLGNMRKGLSQEEASPRLDRLMFDKIKDALGGRAHMLLSGAAPLPRHVEEFLRIIPASNLSQGYGLTESCGGSFTTLAGVFSMVGTVGVPMPTVEARLVSVPEMGYEAFSGDVARGEICLRGKSMFSGYHKRQDLTDQVVINGWFHTGDIGEWQEDGSMKIIDRKKNIFKLSQGEYVAVENLENTYSRCPLIAQIWIYGNSFESFLVAVVVPERKAIEDWAKLNNQSSPSDFESLCQNLKAQKYFLDELNSTAKQYQLKGFEMLKAVHLEPNLFDIERDLITPTFKLKRPQLLKHYKVTLSLLNFFFCVRSD</sequence>
<dbReference type="PANTHER" id="PTHR43272:SF4">
    <property type="entry name" value="LONG CHAIN ACYL-COA SYNTHETASE 2"/>
    <property type="match status" value="1"/>
</dbReference>
<keyword evidence="7 9" id="KW-0067">ATP-binding</keyword>
<proteinExistence type="inferred from homology"/>
<dbReference type="CDD" id="cd05927">
    <property type="entry name" value="LC-FACS_euk"/>
    <property type="match status" value="1"/>
</dbReference>
<evidence type="ECO:0000256" key="8">
    <source>
        <dbReference type="ARBA" id="ARBA00026121"/>
    </source>
</evidence>
<organism evidence="11">
    <name type="scientific">Brassica napus</name>
    <name type="common">Rape</name>
    <dbReference type="NCBI Taxonomy" id="3708"/>
    <lineage>
        <taxon>Eukaryota</taxon>
        <taxon>Viridiplantae</taxon>
        <taxon>Streptophyta</taxon>
        <taxon>Embryophyta</taxon>
        <taxon>Tracheophyta</taxon>
        <taxon>Spermatophyta</taxon>
        <taxon>Magnoliopsida</taxon>
        <taxon>eudicotyledons</taxon>
        <taxon>Gunneridae</taxon>
        <taxon>Pentapetalae</taxon>
        <taxon>rosids</taxon>
        <taxon>malvids</taxon>
        <taxon>Brassicales</taxon>
        <taxon>Brassicaceae</taxon>
        <taxon>Brassiceae</taxon>
        <taxon>Brassica</taxon>
    </lineage>
</organism>
<dbReference type="Pfam" id="PF00501">
    <property type="entry name" value="AMP-binding"/>
    <property type="match status" value="1"/>
</dbReference>
<dbReference type="EMBL" id="HG994369">
    <property type="protein sequence ID" value="CAF1929674.1"/>
    <property type="molecule type" value="Genomic_DNA"/>
</dbReference>
<evidence type="ECO:0000256" key="1">
    <source>
        <dbReference type="ARBA" id="ARBA00001946"/>
    </source>
</evidence>
<gene>
    <name evidence="11" type="ORF">DARMORV10_C05P34620.1</name>
</gene>
<dbReference type="AlphaFoldDB" id="A0A816L185"/>
<evidence type="ECO:0000256" key="7">
    <source>
        <dbReference type="ARBA" id="ARBA00022840"/>
    </source>
</evidence>
<comment type="catalytic activity">
    <reaction evidence="9">
        <text>a long-chain fatty acid + ATP + CoA = a long-chain fatty acyl-CoA + AMP + diphosphate</text>
        <dbReference type="Rhea" id="RHEA:15421"/>
        <dbReference type="ChEBI" id="CHEBI:30616"/>
        <dbReference type="ChEBI" id="CHEBI:33019"/>
        <dbReference type="ChEBI" id="CHEBI:57287"/>
        <dbReference type="ChEBI" id="CHEBI:57560"/>
        <dbReference type="ChEBI" id="CHEBI:83139"/>
        <dbReference type="ChEBI" id="CHEBI:456215"/>
        <dbReference type="EC" id="6.2.1.3"/>
    </reaction>
</comment>
<evidence type="ECO:0000256" key="3">
    <source>
        <dbReference type="ARBA" id="ARBA00006432"/>
    </source>
</evidence>
<dbReference type="InterPro" id="IPR045311">
    <property type="entry name" value="LC-FACS_euk"/>
</dbReference>
<dbReference type="PROSITE" id="PS00455">
    <property type="entry name" value="AMP_BINDING"/>
    <property type="match status" value="1"/>
</dbReference>
<dbReference type="InterPro" id="IPR042099">
    <property type="entry name" value="ANL_N_sf"/>
</dbReference>
<dbReference type="EC" id="6.2.1.3" evidence="8 9"/>
<name>A0A816L185_BRANA</name>
<comment type="pathway">
    <text evidence="2 9">Lipid metabolism; fatty acid metabolism.</text>
</comment>
<keyword evidence="5 9" id="KW-0547">Nucleotide-binding</keyword>
<dbReference type="Proteomes" id="UP001295469">
    <property type="component" value="Chromosome C05"/>
</dbReference>
<dbReference type="UniPathway" id="UPA00199"/>
<keyword evidence="6 9" id="KW-0276">Fatty acid metabolism</keyword>
<feature type="domain" description="AMP-dependent synthetase/ligase" evidence="10">
    <location>
        <begin position="77"/>
        <end position="507"/>
    </location>
</feature>
<feature type="non-terminal residue" evidence="11">
    <location>
        <position position="689"/>
    </location>
</feature>
<protein>
    <recommendedName>
        <fullName evidence="8 9">Long-chain-fatty-acid--CoA ligase</fullName>
        <ecNumber evidence="8 9">6.2.1.3</ecNumber>
    </recommendedName>
</protein>
<dbReference type="GO" id="GO:0005524">
    <property type="term" value="F:ATP binding"/>
    <property type="evidence" value="ECO:0007669"/>
    <property type="project" value="UniProtKB-KW"/>
</dbReference>
<comment type="function">
    <text evidence="9">Catalyzes the conversion of long-chain fatty acids to their active form acyl-CoAs for both synthesis of cellular lipids, and degradation via beta-oxidation.</text>
</comment>
<evidence type="ECO:0000256" key="2">
    <source>
        <dbReference type="ARBA" id="ARBA00004872"/>
    </source>
</evidence>
<evidence type="ECO:0000256" key="5">
    <source>
        <dbReference type="ARBA" id="ARBA00022741"/>
    </source>
</evidence>
<dbReference type="InterPro" id="IPR020845">
    <property type="entry name" value="AMP-binding_CS"/>
</dbReference>
<keyword evidence="4 9" id="KW-0436">Ligase</keyword>
<evidence type="ECO:0000259" key="10">
    <source>
        <dbReference type="Pfam" id="PF00501"/>
    </source>
</evidence>
<evidence type="ECO:0000256" key="9">
    <source>
        <dbReference type="RuleBase" id="RU369030"/>
    </source>
</evidence>
<evidence type="ECO:0000256" key="4">
    <source>
        <dbReference type="ARBA" id="ARBA00022598"/>
    </source>
</evidence>